<geneLocation type="plasmid" evidence="1 2">
    <name>pSfKp5.2</name>
</geneLocation>
<dbReference type="KEGG" id="sphk:SKP52_23930"/>
<dbReference type="AlphaFoldDB" id="A0A0A7PQT2"/>
<evidence type="ECO:0000313" key="1">
    <source>
        <dbReference type="EMBL" id="AJA11628.1"/>
    </source>
</evidence>
<accession>A0A0A7PQT2</accession>
<sequence length="65" mass="7134">MANELDDIRAQANCPACGFVLNLTYKTLRLRRTVECQGCGETIRPIDETPIGKVQALIDDVNKAA</sequence>
<dbReference type="RefSeq" id="WP_037554252.1">
    <property type="nucleotide sequence ID" value="NZ_CP009123.1"/>
</dbReference>
<proteinExistence type="predicted"/>
<dbReference type="HOGENOM" id="CLU_2918094_0_0_5"/>
<gene>
    <name evidence="1" type="ORF">SKP52_23930</name>
</gene>
<dbReference type="OrthoDB" id="7509903at2"/>
<organism evidence="1 2">
    <name type="scientific">Sphingopyxis fribergensis</name>
    <dbReference type="NCBI Taxonomy" id="1515612"/>
    <lineage>
        <taxon>Bacteria</taxon>
        <taxon>Pseudomonadati</taxon>
        <taxon>Pseudomonadota</taxon>
        <taxon>Alphaproteobacteria</taxon>
        <taxon>Sphingomonadales</taxon>
        <taxon>Sphingomonadaceae</taxon>
        <taxon>Sphingopyxis</taxon>
    </lineage>
</organism>
<evidence type="ECO:0000313" key="2">
    <source>
        <dbReference type="Proteomes" id="UP000030907"/>
    </source>
</evidence>
<keyword evidence="1" id="KW-0614">Plasmid</keyword>
<reference evidence="1 2" key="1">
    <citation type="journal article" date="2015" name="Int. J. Syst. Evol. Microbiol.">
        <title>Description of Sphingopyxis fribergensis sp. nov. - a soil bacterium with the ability to degrade styrene and phenylacetic acid.</title>
        <authorList>
            <person name="Oelschlagel M."/>
            <person name="Ruckert C."/>
            <person name="Kalinowski J."/>
            <person name="Schmidt G."/>
            <person name="Schlomann M."/>
            <person name="Tischler D."/>
        </authorList>
    </citation>
    <scope>NUCLEOTIDE SEQUENCE [LARGE SCALE GENOMIC DNA]</scope>
    <source>
        <strain evidence="1 2">Kp5.2</strain>
        <plasmid evidence="1">pSfKp5.2</plasmid>
    </source>
</reference>
<keyword evidence="2" id="KW-1185">Reference proteome</keyword>
<dbReference type="Proteomes" id="UP000030907">
    <property type="component" value="Plasmid pSfKp5.2"/>
</dbReference>
<name>A0A0A7PQT2_9SPHN</name>
<protein>
    <submittedName>
        <fullName evidence="1">Uncharacterized protein</fullName>
    </submittedName>
</protein>
<dbReference type="EMBL" id="CP009123">
    <property type="protein sequence ID" value="AJA11628.1"/>
    <property type="molecule type" value="Genomic_DNA"/>
</dbReference>